<reference evidence="3" key="1">
    <citation type="journal article" date="2014" name="Int. J. Syst. Evol. Microbiol.">
        <title>Complete genome of a new Firmicutes species belonging to the dominant human colonic microbiota ('Ruminococcus bicirculans') reveals two chromosomes and a selective capacity to utilize plant glucans.</title>
        <authorList>
            <consortium name="NISC Comparative Sequencing Program"/>
            <person name="Wegmann U."/>
            <person name="Louis P."/>
            <person name="Goesmann A."/>
            <person name="Henrissat B."/>
            <person name="Duncan S.H."/>
            <person name="Flint H.J."/>
        </authorList>
    </citation>
    <scope>NUCLEOTIDE SEQUENCE</scope>
    <source>
        <strain evidence="3">NBRC 107715</strain>
    </source>
</reference>
<gene>
    <name evidence="3" type="ORF">GCM10007888_42270</name>
    <name evidence="2" type="ORF">MOX02_09500</name>
</gene>
<comment type="caution">
    <text evidence="2">The sequence shown here is derived from an EMBL/GenBank/DDBJ whole genome shotgun (WGS) entry which is preliminary data.</text>
</comment>
<feature type="transmembrane region" description="Helical" evidence="1">
    <location>
        <begin position="129"/>
        <end position="151"/>
    </location>
</feature>
<dbReference type="GO" id="GO:0005886">
    <property type="term" value="C:plasma membrane"/>
    <property type="evidence" value="ECO:0007669"/>
    <property type="project" value="TreeGrafter"/>
</dbReference>
<keyword evidence="1" id="KW-0812">Transmembrane</keyword>
<dbReference type="EMBL" id="BSPK01000084">
    <property type="protein sequence ID" value="GLS65845.1"/>
    <property type="molecule type" value="Genomic_DNA"/>
</dbReference>
<dbReference type="PIRSF" id="PIRSF026166">
    <property type="entry name" value="UCP026166"/>
    <property type="match status" value="1"/>
</dbReference>
<feature type="transmembrane region" description="Helical" evidence="1">
    <location>
        <begin position="231"/>
        <end position="254"/>
    </location>
</feature>
<feature type="transmembrane region" description="Helical" evidence="1">
    <location>
        <begin position="36"/>
        <end position="54"/>
    </location>
</feature>
<evidence type="ECO:0000256" key="1">
    <source>
        <dbReference type="SAM" id="Phobius"/>
    </source>
</evidence>
<dbReference type="RefSeq" id="WP_147024650.1">
    <property type="nucleotide sequence ID" value="NZ_BJZU01000014.1"/>
</dbReference>
<keyword evidence="5" id="KW-1185">Reference proteome</keyword>
<reference evidence="3" key="4">
    <citation type="submission" date="2023-01" db="EMBL/GenBank/DDBJ databases">
        <title>Draft genome sequence of Methylobacterium oxalidis strain NBRC 107715.</title>
        <authorList>
            <person name="Sun Q."/>
            <person name="Mori K."/>
        </authorList>
    </citation>
    <scope>NUCLEOTIDE SEQUENCE</scope>
    <source>
        <strain evidence="3">NBRC 107715</strain>
    </source>
</reference>
<evidence type="ECO:0000313" key="5">
    <source>
        <dbReference type="Proteomes" id="UP001156856"/>
    </source>
</evidence>
<dbReference type="Gene3D" id="1.20.1530.20">
    <property type="match status" value="1"/>
</dbReference>
<feature type="transmembrane region" description="Helical" evidence="1">
    <location>
        <begin position="294"/>
        <end position="315"/>
    </location>
</feature>
<reference evidence="2 4" key="3">
    <citation type="submission" date="2019-07" db="EMBL/GenBank/DDBJ databases">
        <title>Whole genome shotgun sequence of Methylobacterium oxalidis NBRC 107715.</title>
        <authorList>
            <person name="Hosoyama A."/>
            <person name="Uohara A."/>
            <person name="Ohji S."/>
            <person name="Ichikawa N."/>
        </authorList>
    </citation>
    <scope>NUCLEOTIDE SEQUENCE [LARGE SCALE GENOMIC DNA]</scope>
    <source>
        <strain evidence="2 4">NBRC 107715</strain>
    </source>
</reference>
<dbReference type="Proteomes" id="UP001156856">
    <property type="component" value="Unassembled WGS sequence"/>
</dbReference>
<dbReference type="PANTHER" id="PTHR18640:SF5">
    <property type="entry name" value="SODIUM_BILE ACID COTRANSPORTER 7"/>
    <property type="match status" value="1"/>
</dbReference>
<keyword evidence="1" id="KW-0472">Membrane</keyword>
<feature type="transmembrane region" description="Helical" evidence="1">
    <location>
        <begin position="101"/>
        <end position="122"/>
    </location>
</feature>
<dbReference type="InterPro" id="IPR038770">
    <property type="entry name" value="Na+/solute_symporter_sf"/>
</dbReference>
<evidence type="ECO:0000313" key="3">
    <source>
        <dbReference type="EMBL" id="GLS65845.1"/>
    </source>
</evidence>
<dbReference type="AlphaFoldDB" id="A0A512IYX7"/>
<sequence>MNPLLFLARVDRFLLLLVGTVALAAALPARGEGAQIAGAAVFGAVALLFFLYGARLAPTAVAAGLLHWRLQLAVLGSTFVLFPALGLALTAALRGWLDPTLALGVMFICVLPSTVQASIAFTSTAGGNVPAAMCSASVSTLLGMVLTPALTGVLLSADNDGGFGLQAVKNILLQLVLPFALGQAARPFVGAWLLRHKRLTAVVDRGSILLVVYAAFSAGMVVGIWRQIDLGSLLMVFAADLALLGAVLSINVLASRAAGFSREDEITIAFCGTNKSMLGGIPLASILFPGHAVGLIVLPLMLFHQAQLFACAALAQRYARRRTMRWRVEGAVAPL</sequence>
<dbReference type="Pfam" id="PF13593">
    <property type="entry name" value="SBF_like"/>
    <property type="match status" value="1"/>
</dbReference>
<proteinExistence type="predicted"/>
<protein>
    <submittedName>
        <fullName evidence="2">Bile acid:sodium symporter</fullName>
    </submittedName>
</protein>
<dbReference type="OrthoDB" id="9792271at2"/>
<evidence type="ECO:0000313" key="2">
    <source>
        <dbReference type="EMBL" id="GEP02912.1"/>
    </source>
</evidence>
<keyword evidence="1" id="KW-1133">Transmembrane helix</keyword>
<feature type="transmembrane region" description="Helical" evidence="1">
    <location>
        <begin position="171"/>
        <end position="194"/>
    </location>
</feature>
<feature type="transmembrane region" description="Helical" evidence="1">
    <location>
        <begin position="206"/>
        <end position="225"/>
    </location>
</feature>
<feature type="transmembrane region" description="Helical" evidence="1">
    <location>
        <begin position="66"/>
        <end position="89"/>
    </location>
</feature>
<reference evidence="5" key="2">
    <citation type="journal article" date="2019" name="Int. J. Syst. Evol. Microbiol.">
        <title>The Global Catalogue of Microorganisms (GCM) 10K type strain sequencing project: providing services to taxonomists for standard genome sequencing and annotation.</title>
        <authorList>
            <consortium name="The Broad Institute Genomics Platform"/>
            <consortium name="The Broad Institute Genome Sequencing Center for Infectious Disease"/>
            <person name="Wu L."/>
            <person name="Ma J."/>
        </authorList>
    </citation>
    <scope>NUCLEOTIDE SEQUENCE [LARGE SCALE GENOMIC DNA]</scope>
    <source>
        <strain evidence="5">NBRC 107715</strain>
    </source>
</reference>
<dbReference type="InterPro" id="IPR016833">
    <property type="entry name" value="Put_Na-Bile_cotransptr"/>
</dbReference>
<accession>A0A512IYX7</accession>
<evidence type="ECO:0000313" key="4">
    <source>
        <dbReference type="Proteomes" id="UP000321960"/>
    </source>
</evidence>
<feature type="transmembrane region" description="Helical" evidence="1">
    <location>
        <begin position="266"/>
        <end position="288"/>
    </location>
</feature>
<dbReference type="Proteomes" id="UP000321960">
    <property type="component" value="Unassembled WGS sequence"/>
</dbReference>
<name>A0A512IYX7_9HYPH</name>
<dbReference type="PANTHER" id="PTHR18640">
    <property type="entry name" value="SOLUTE CARRIER FAMILY 10 MEMBER 7"/>
    <property type="match status" value="1"/>
</dbReference>
<dbReference type="EMBL" id="BJZU01000014">
    <property type="protein sequence ID" value="GEP02912.1"/>
    <property type="molecule type" value="Genomic_DNA"/>
</dbReference>
<organism evidence="2 4">
    <name type="scientific">Methylobacterium oxalidis</name>
    <dbReference type="NCBI Taxonomy" id="944322"/>
    <lineage>
        <taxon>Bacteria</taxon>
        <taxon>Pseudomonadati</taxon>
        <taxon>Pseudomonadota</taxon>
        <taxon>Alphaproteobacteria</taxon>
        <taxon>Hyphomicrobiales</taxon>
        <taxon>Methylobacteriaceae</taxon>
        <taxon>Methylobacterium</taxon>
    </lineage>
</organism>